<dbReference type="SUPFAM" id="SSF51419">
    <property type="entry name" value="PLP-binding barrel"/>
    <property type="match status" value="1"/>
</dbReference>
<dbReference type="InterPro" id="IPR000183">
    <property type="entry name" value="Orn/DAP/Arg_de-COase"/>
</dbReference>
<evidence type="ECO:0000256" key="4">
    <source>
        <dbReference type="RuleBase" id="RU003737"/>
    </source>
</evidence>
<evidence type="ECO:0000259" key="5">
    <source>
        <dbReference type="Pfam" id="PF00278"/>
    </source>
</evidence>
<feature type="domain" description="Orn/DAP/Arg decarboxylase 2 C-terminal" evidence="5">
    <location>
        <begin position="40"/>
        <end position="389"/>
    </location>
</feature>
<dbReference type="KEGG" id="tvr:TVD_00455"/>
<protein>
    <submittedName>
        <fullName evidence="7">Diaminopimelate decarboxylase</fullName>
    </submittedName>
</protein>
<dbReference type="InterPro" id="IPR022643">
    <property type="entry name" value="De-COase2_C"/>
</dbReference>
<dbReference type="CDD" id="cd06839">
    <property type="entry name" value="PLPDE_III_Btrk_like"/>
    <property type="match status" value="1"/>
</dbReference>
<dbReference type="InterPro" id="IPR029066">
    <property type="entry name" value="PLP-binding_barrel"/>
</dbReference>
<gene>
    <name evidence="7" type="ORF">TVD_00455</name>
</gene>
<keyword evidence="2 3" id="KW-0663">Pyridoxal phosphate</keyword>
<dbReference type="Pfam" id="PF02784">
    <property type="entry name" value="Orn_Arg_deC_N"/>
    <property type="match status" value="1"/>
</dbReference>
<dbReference type="PANTHER" id="PTHR43727:SF2">
    <property type="entry name" value="GROUP IV DECARBOXYLASE"/>
    <property type="match status" value="1"/>
</dbReference>
<dbReference type="GO" id="GO:0008836">
    <property type="term" value="F:diaminopimelate decarboxylase activity"/>
    <property type="evidence" value="ECO:0007669"/>
    <property type="project" value="TreeGrafter"/>
</dbReference>
<dbReference type="PRINTS" id="PR01179">
    <property type="entry name" value="ODADCRBXLASE"/>
</dbReference>
<feature type="domain" description="Orn/DAP/Arg decarboxylase 2 N-terminal" evidence="6">
    <location>
        <begin position="47"/>
        <end position="293"/>
    </location>
</feature>
<dbReference type="PATRIC" id="fig|106634.4.peg.94"/>
<dbReference type="InterPro" id="IPR017530">
    <property type="entry name" value="DCO2ase_PEP1"/>
</dbReference>
<dbReference type="PANTHER" id="PTHR43727">
    <property type="entry name" value="DIAMINOPIMELATE DECARBOXYLASE"/>
    <property type="match status" value="1"/>
</dbReference>
<dbReference type="Gene3D" id="3.20.20.10">
    <property type="entry name" value="Alanine racemase"/>
    <property type="match status" value="1"/>
</dbReference>
<sequence>MNDTRPDHSPMDQFSVVDDCLQLGGQSLVDLAARIGQTPFYAYDRDAMTRRVALLRRSLPEGLSLHYAIKANPMPAVVQHMAGQVDGLDVASQREMQVALDTGTGPDDISFAGPGKSVPELEAAVAAGITINLESPTELERVGAIAARTGYQPRVAVRVNPDFELKSSGMRMSGGPKAFGIDAERVPDLLARIGELGLHFRGFHIFSGSQNLRPETLVEAQGQTFELALRLAESAPGPVEMLNIGGGFGIPYFPGDKPLDLGPVAEHLAGRLPAVRDALPDAEIILELGRYLVGEAGIYVAEVLDRKESRGQVFLVTNGGLHHHLAASGNFGQVIRKNYPVVVGNRVRGTEREVVNVVGPLCTPLDVLAQQMELARADVGDLIVVFQSGAYGYTASPTRFLSHPEPVEILV</sequence>
<evidence type="ECO:0000259" key="6">
    <source>
        <dbReference type="Pfam" id="PF02784"/>
    </source>
</evidence>
<evidence type="ECO:0000256" key="3">
    <source>
        <dbReference type="PIRSR" id="PIRSR600183-50"/>
    </source>
</evidence>
<proteinExistence type="inferred from homology"/>
<dbReference type="Proteomes" id="UP000064201">
    <property type="component" value="Chromosome"/>
</dbReference>
<feature type="active site" description="Proton donor" evidence="3">
    <location>
        <position position="362"/>
    </location>
</feature>
<keyword evidence="8" id="KW-1185">Reference proteome</keyword>
<dbReference type="NCBIfam" id="TIGR03099">
    <property type="entry name" value="dCO2ase_PEP1"/>
    <property type="match status" value="1"/>
</dbReference>
<comment type="similarity">
    <text evidence="4">Belongs to the Orn/Lys/Arg decarboxylase class-II family.</text>
</comment>
<organism evidence="7 8">
    <name type="scientific">Thioalkalivibrio versutus</name>
    <dbReference type="NCBI Taxonomy" id="106634"/>
    <lineage>
        <taxon>Bacteria</taxon>
        <taxon>Pseudomonadati</taxon>
        <taxon>Pseudomonadota</taxon>
        <taxon>Gammaproteobacteria</taxon>
        <taxon>Chromatiales</taxon>
        <taxon>Ectothiorhodospiraceae</taxon>
        <taxon>Thioalkalivibrio</taxon>
    </lineage>
</organism>
<dbReference type="Gene3D" id="2.40.37.10">
    <property type="entry name" value="Lyase, Ornithine Decarboxylase, Chain A, domain 1"/>
    <property type="match status" value="1"/>
</dbReference>
<dbReference type="STRING" id="106634.TVD_00455"/>
<evidence type="ECO:0000256" key="1">
    <source>
        <dbReference type="ARBA" id="ARBA00001933"/>
    </source>
</evidence>
<dbReference type="AlphaFoldDB" id="A0A0G3FY62"/>
<reference evidence="7 8" key="1">
    <citation type="submission" date="2015-04" db="EMBL/GenBank/DDBJ databases">
        <title>Complete Sequence for the Genome of the Thioalkalivibrio versutus D301.</title>
        <authorList>
            <person name="Mu T."/>
            <person name="Zhou J."/>
            <person name="Xu X."/>
        </authorList>
    </citation>
    <scope>NUCLEOTIDE SEQUENCE [LARGE SCALE GENOMIC DNA]</scope>
    <source>
        <strain evidence="7 8">D301</strain>
    </source>
</reference>
<dbReference type="InterPro" id="IPR009006">
    <property type="entry name" value="Ala_racemase/Decarboxylase_C"/>
</dbReference>
<accession>A0A0G3FY62</accession>
<dbReference type="OrthoDB" id="9802147at2"/>
<dbReference type="EMBL" id="CP011367">
    <property type="protein sequence ID" value="AKJ93925.1"/>
    <property type="molecule type" value="Genomic_DNA"/>
</dbReference>
<dbReference type="InterPro" id="IPR022644">
    <property type="entry name" value="De-COase2_N"/>
</dbReference>
<evidence type="ECO:0000313" key="8">
    <source>
        <dbReference type="Proteomes" id="UP000064201"/>
    </source>
</evidence>
<dbReference type="GO" id="GO:0009089">
    <property type="term" value="P:lysine biosynthetic process via diaminopimelate"/>
    <property type="evidence" value="ECO:0007669"/>
    <property type="project" value="TreeGrafter"/>
</dbReference>
<name>A0A0G3FY62_9GAMM</name>
<evidence type="ECO:0000256" key="2">
    <source>
        <dbReference type="ARBA" id="ARBA00022898"/>
    </source>
</evidence>
<comment type="cofactor">
    <cofactor evidence="1 3">
        <name>pyridoxal 5'-phosphate</name>
        <dbReference type="ChEBI" id="CHEBI:597326"/>
    </cofactor>
</comment>
<evidence type="ECO:0000313" key="7">
    <source>
        <dbReference type="EMBL" id="AKJ93925.1"/>
    </source>
</evidence>
<dbReference type="RefSeq" id="WP_047250511.1">
    <property type="nucleotide sequence ID" value="NZ_CP011367.1"/>
</dbReference>
<dbReference type="SUPFAM" id="SSF50621">
    <property type="entry name" value="Alanine racemase C-terminal domain-like"/>
    <property type="match status" value="1"/>
</dbReference>
<dbReference type="Pfam" id="PF00278">
    <property type="entry name" value="Orn_DAP_Arg_deC"/>
    <property type="match status" value="1"/>
</dbReference>
<feature type="modified residue" description="N6-(pyridoxal phosphate)lysine" evidence="3">
    <location>
        <position position="70"/>
    </location>
</feature>